<evidence type="ECO:0000256" key="1">
    <source>
        <dbReference type="ARBA" id="ARBA00006484"/>
    </source>
</evidence>
<dbReference type="InterPro" id="IPR020904">
    <property type="entry name" value="Sc_DH/Rdtase_CS"/>
</dbReference>
<sequence>MQLLKDDVVLVTGGGSGLGLGVARYCRAEGAEVVIFEISAEKVRQLREEFGPEVLVIQGDVTKLADLRACRAAILERHGRLNALIGAQGIFDGNIPLLQMPEDRLDTLFDEIFHVNVKGYMLCARVFFDLLQATEGAMVLTTSTAAYAADGGGLVYTASKGAIRSLVNQLAFEFAPHVRVNGVAPAGIANSQLSGPRSLGLEGQKQSDIPKDAFLSMFRSLSLLQELPTAEDHGPIYAFLASRHNKIMTGQTVVADQGLLNRAVLKTAG</sequence>
<dbReference type="GO" id="GO:0050664">
    <property type="term" value="F:oxidoreductase activity, acting on NAD(P)H, oxygen as acceptor"/>
    <property type="evidence" value="ECO:0007669"/>
    <property type="project" value="TreeGrafter"/>
</dbReference>
<accession>A0A385YXZ4</accession>
<organism evidence="3 4">
    <name type="scientific">Pseudomonas cavernae</name>
    <dbReference type="NCBI Taxonomy" id="2320867"/>
    <lineage>
        <taxon>Bacteria</taxon>
        <taxon>Pseudomonadati</taxon>
        <taxon>Pseudomonadota</taxon>
        <taxon>Gammaproteobacteria</taxon>
        <taxon>Pseudomonadales</taxon>
        <taxon>Pseudomonadaceae</taxon>
        <taxon>Pseudomonas</taxon>
    </lineage>
</organism>
<keyword evidence="2" id="KW-0560">Oxidoreductase</keyword>
<keyword evidence="4" id="KW-1185">Reference proteome</keyword>
<name>A0A385YXZ4_9PSED</name>
<dbReference type="RefSeq" id="WP_119891944.1">
    <property type="nucleotide sequence ID" value="NZ_CP032419.1"/>
</dbReference>
<dbReference type="InterPro" id="IPR036291">
    <property type="entry name" value="NAD(P)-bd_dom_sf"/>
</dbReference>
<dbReference type="OrthoDB" id="7064009at2"/>
<evidence type="ECO:0000313" key="4">
    <source>
        <dbReference type="Proteomes" id="UP000265560"/>
    </source>
</evidence>
<dbReference type="PANTHER" id="PTHR43008:SF4">
    <property type="entry name" value="CHAIN DEHYDROGENASE, PUTATIVE (AFU_ORTHOLOGUE AFUA_4G08710)-RELATED"/>
    <property type="match status" value="1"/>
</dbReference>
<dbReference type="PRINTS" id="PR00081">
    <property type="entry name" value="GDHRDH"/>
</dbReference>
<dbReference type="EMBL" id="CP032419">
    <property type="protein sequence ID" value="AYC31311.1"/>
    <property type="molecule type" value="Genomic_DNA"/>
</dbReference>
<dbReference type="PANTHER" id="PTHR43008">
    <property type="entry name" value="BENZIL REDUCTASE"/>
    <property type="match status" value="1"/>
</dbReference>
<dbReference type="KEGG" id="pcav:D3880_02400"/>
<dbReference type="Pfam" id="PF13561">
    <property type="entry name" value="adh_short_C2"/>
    <property type="match status" value="1"/>
</dbReference>
<dbReference type="PROSITE" id="PS00061">
    <property type="entry name" value="ADH_SHORT"/>
    <property type="match status" value="1"/>
</dbReference>
<comment type="similarity">
    <text evidence="1">Belongs to the short-chain dehydrogenases/reductases (SDR) family.</text>
</comment>
<dbReference type="Gene3D" id="3.40.50.720">
    <property type="entry name" value="NAD(P)-binding Rossmann-like Domain"/>
    <property type="match status" value="1"/>
</dbReference>
<reference evidence="4" key="1">
    <citation type="submission" date="2018-09" db="EMBL/GenBank/DDBJ databases">
        <authorList>
            <person name="Zhu H."/>
        </authorList>
    </citation>
    <scope>NUCLEOTIDE SEQUENCE [LARGE SCALE GENOMIC DNA]</scope>
    <source>
        <strain evidence="4">K2W31S-8</strain>
    </source>
</reference>
<dbReference type="Proteomes" id="UP000265560">
    <property type="component" value="Chromosome"/>
</dbReference>
<dbReference type="InterPro" id="IPR002347">
    <property type="entry name" value="SDR_fam"/>
</dbReference>
<evidence type="ECO:0000256" key="2">
    <source>
        <dbReference type="ARBA" id="ARBA00023002"/>
    </source>
</evidence>
<proteinExistence type="inferred from homology"/>
<dbReference type="AlphaFoldDB" id="A0A385YXZ4"/>
<gene>
    <name evidence="3" type="ORF">D3880_02400</name>
</gene>
<evidence type="ECO:0000313" key="3">
    <source>
        <dbReference type="EMBL" id="AYC31311.1"/>
    </source>
</evidence>
<protein>
    <submittedName>
        <fullName evidence="3">SDR family oxidoreductase</fullName>
    </submittedName>
</protein>
<dbReference type="SUPFAM" id="SSF51735">
    <property type="entry name" value="NAD(P)-binding Rossmann-fold domains"/>
    <property type="match status" value="1"/>
</dbReference>